<dbReference type="PANTHER" id="PTHR43289:SF6">
    <property type="entry name" value="SERINE_THREONINE-PROTEIN KINASE NEKL-3"/>
    <property type="match status" value="1"/>
</dbReference>
<proteinExistence type="predicted"/>
<dbReference type="InterPro" id="IPR000719">
    <property type="entry name" value="Prot_kinase_dom"/>
</dbReference>
<dbReference type="EC" id="2.7.11.1" evidence="8"/>
<evidence type="ECO:0000256" key="6">
    <source>
        <dbReference type="SAM" id="MobiDB-lite"/>
    </source>
</evidence>
<dbReference type="KEGG" id="fmr:Fuma_03635"/>
<evidence type="ECO:0000256" key="3">
    <source>
        <dbReference type="ARBA" id="ARBA00022777"/>
    </source>
</evidence>
<dbReference type="SUPFAM" id="SSF52540">
    <property type="entry name" value="P-loop containing nucleoside triphosphate hydrolases"/>
    <property type="match status" value="1"/>
</dbReference>
<evidence type="ECO:0000256" key="5">
    <source>
        <dbReference type="PROSITE-ProRule" id="PRU10141"/>
    </source>
</evidence>
<dbReference type="Pfam" id="PF20703">
    <property type="entry name" value="nSTAND1"/>
    <property type="match status" value="1"/>
</dbReference>
<keyword evidence="2 5" id="KW-0547">Nucleotide-binding</keyword>
<keyword evidence="1 8" id="KW-0808">Transferase</keyword>
<protein>
    <submittedName>
        <fullName evidence="8">Serine/threonine-protein kinase PknB</fullName>
        <ecNumber evidence="8">2.7.11.1</ecNumber>
    </submittedName>
</protein>
<keyword evidence="9" id="KW-1185">Reference proteome</keyword>
<dbReference type="Gene3D" id="3.40.50.300">
    <property type="entry name" value="P-loop containing nucleotide triphosphate hydrolases"/>
    <property type="match status" value="1"/>
</dbReference>
<dbReference type="SMART" id="SM00220">
    <property type="entry name" value="S_TKc"/>
    <property type="match status" value="1"/>
</dbReference>
<dbReference type="SUPFAM" id="SSF56436">
    <property type="entry name" value="C-type lectin-like"/>
    <property type="match status" value="1"/>
</dbReference>
<dbReference type="Gene3D" id="1.10.510.10">
    <property type="entry name" value="Transferase(Phosphotransferase) domain 1"/>
    <property type="match status" value="1"/>
</dbReference>
<evidence type="ECO:0000259" key="7">
    <source>
        <dbReference type="PROSITE" id="PS50011"/>
    </source>
</evidence>
<feature type="binding site" evidence="5">
    <location>
        <position position="77"/>
    </location>
    <ligand>
        <name>ATP</name>
        <dbReference type="ChEBI" id="CHEBI:30616"/>
    </ligand>
</feature>
<dbReference type="EMBL" id="CP017641">
    <property type="protein sequence ID" value="APZ94017.1"/>
    <property type="molecule type" value="Genomic_DNA"/>
</dbReference>
<feature type="domain" description="Protein kinase" evidence="7">
    <location>
        <begin position="48"/>
        <end position="306"/>
    </location>
</feature>
<dbReference type="PROSITE" id="PS00107">
    <property type="entry name" value="PROTEIN_KINASE_ATP"/>
    <property type="match status" value="1"/>
</dbReference>
<name>A0A1P8WJ01_9PLAN</name>
<dbReference type="PROSITE" id="PS00108">
    <property type="entry name" value="PROTEIN_KINASE_ST"/>
    <property type="match status" value="1"/>
</dbReference>
<evidence type="ECO:0000256" key="4">
    <source>
        <dbReference type="ARBA" id="ARBA00022840"/>
    </source>
</evidence>
<dbReference type="GO" id="GO:0005524">
    <property type="term" value="F:ATP binding"/>
    <property type="evidence" value="ECO:0007669"/>
    <property type="project" value="UniProtKB-UniRule"/>
</dbReference>
<dbReference type="Pfam" id="PF03781">
    <property type="entry name" value="FGE-sulfatase"/>
    <property type="match status" value="1"/>
</dbReference>
<reference evidence="8 9" key="1">
    <citation type="journal article" date="2016" name="Front. Microbiol.">
        <title>Fuerstia marisgermanicae gen. nov., sp. nov., an Unusual Member of the Phylum Planctomycetes from the German Wadden Sea.</title>
        <authorList>
            <person name="Kohn T."/>
            <person name="Heuer A."/>
            <person name="Jogler M."/>
            <person name="Vollmers J."/>
            <person name="Boedeker C."/>
            <person name="Bunk B."/>
            <person name="Rast P."/>
            <person name="Borchert D."/>
            <person name="Glockner I."/>
            <person name="Freese H.M."/>
            <person name="Klenk H.P."/>
            <person name="Overmann J."/>
            <person name="Kaster A.K."/>
            <person name="Rohde M."/>
            <person name="Wiegand S."/>
            <person name="Jogler C."/>
        </authorList>
    </citation>
    <scope>NUCLEOTIDE SEQUENCE [LARGE SCALE GENOMIC DNA]</scope>
    <source>
        <strain evidence="8 9">NH11</strain>
    </source>
</reference>
<dbReference type="InterPro" id="IPR049052">
    <property type="entry name" value="nSTAND1"/>
</dbReference>
<evidence type="ECO:0000256" key="2">
    <source>
        <dbReference type="ARBA" id="ARBA00022741"/>
    </source>
</evidence>
<dbReference type="InterPro" id="IPR011009">
    <property type="entry name" value="Kinase-like_dom_sf"/>
</dbReference>
<dbReference type="Pfam" id="PF17660">
    <property type="entry name" value="BTRD1"/>
    <property type="match status" value="1"/>
</dbReference>
<sequence>MKNFDPTEKTFLADFSPDAESLAEFELLPPVKTMELDESVIPAAIGRYQVIRVLGKGGFGRVYLTQDNELHRQVAVKVPHRVVDDRQAAAWLEEARMVAALDHEHIVPVYDIGRADDGSIFMVSKYIEGVTLREVCRDGQGSFREICELTITIARALHFAHDQGVVHRDIKPANVLIDNNGKPYLVDFGVALREGRIEVDGFQAGTPSYMSPEQARGEGHRVDRRSDVFSLGIVFYIMLTRRKPFVGNSTVEVLHQIEYVDPTPPRLIDDSIPPELQRICLRAIEKRASQRYPTAADFAADLQLFLDEEDEHQSRSGQTVTQIDKTPSRSSASATADIAQQTTRPDVESPVVVPRGLRSFEEQDADFFLHLLPGPRDRSGMPESLRFWKSRVEEQQVGKSFSVGLIYGPSGCGKSSLVKAGLLPRLNDSVKTIFLEATRELTESQLLQTLRKRFPEIPESLSLTDAMTGLRRGLYQPLNCSILIVIDQFEQWLHVPRPLAESELVQALRQCDGPHVRCLLLVRDDFWMSATRLMREVEVNIVEGWNSAAVDLFDPAHAKKVLTSFGVAFGRLPQQQTDITADQHQFLEDAVQSLAQEGLVVSVRLAVFAEMMKNRPWSTTELRQLGGTTQLGVAFLEDTFNRPSTPPERRVHEQAARAVLQALLPVAGSDLKGHRRSVAELKEVSGYADSPREFAELIELLDGSLRLISPTDSPASSTGENKEVSSYQLSHDFLVGSLRDWLTRRQRETLRGRAQLVLAERADMWATRQEQKQLPSLLEWARIAWWTKRSERTDREQDVMRAATKRHVRSLLSSALLTAVLSIGVFWLKSEMNHRHQNDLAAAQISSLLAADVDEVPELLDGLQNLSATSASSLRNVLETDDRLSPATMYASLALLPHDPEQATFLVGRAADSEPAEVQLISQRLLKENLPQSRSLWDAVDAPATAAGQKLRTLGLLAQTDPNNDRWPDAASFVASQLVTEPTLQAVKWSHLLDPVAATLKSPLIAVFQDETRSVDQRTNAVIVLAEQHQDDPNFLSNLIVDADAAQFAIVLPYLKQHRDKSIPLLQNILAKAAGPGWEDTDRGNFTVPDDNDQQTIQSSSGTLTPDFAFCQNMPLEKFRPFADQLTAKGYRPICFRPFSGPEGTVVAAVWKRDGKPWEINYGTTAAELTAENETKYAAGKWPVDVAYLRQSNDAGEFEDWFAAVWTEQWSDIADAKMYVAVPEAEHDKARSSLVDQGFAMKTNLQVRSVGDELLYTAVGWRLWHEPRRKDAWNETGVAYEQSRKDTNGWTQRDVRISLASEDNAPSYSAAWWDGTAFETREVHGVDLDQHLIECEQLAAEGFRPWSMSVAHGETGFVAASVWARPLNEAHKDKVASQKANAAIALADLNVTEPLWPLLQHQPDPRLTALLIDRLAKLKCPIRLLTDRLLIESDTGIRRALLVALAEFDLEELGAAARTELVNHITQLFQTDGDSGVHSACEFLFRKAGLEVPSVAEGTAKVAEDRQWVVNSQGQTLAVVRGPIEYQMGSLPQTKDRIAVQERLRTKKIPRSFAVGTKEVTVEQFLKYRSDFEYVKQHSREPDAPANNVNWVDAAAYCRWLSEQENIPEDQMCYPPLDEIKLKTEPGVGFLLKVPDDYLSRTGYRLPTEAEWEYVCKAGTVTEHYFGQTGQLLDAHAWTASNSSANGLARLHPVGSLRPNAFGMFDILGNVMEFCQNRHDLENEAEFKIDDVEDQVDIKECIYSAPRQLRGGDHLYHPSVSRASHRDNYGRPYSSRANPFFGFRIARTLPKE</sequence>
<evidence type="ECO:0000313" key="8">
    <source>
        <dbReference type="EMBL" id="APZ94017.1"/>
    </source>
</evidence>
<dbReference type="SUPFAM" id="SSF56112">
    <property type="entry name" value="Protein kinase-like (PK-like)"/>
    <property type="match status" value="1"/>
</dbReference>
<dbReference type="Gene3D" id="3.90.1580.10">
    <property type="entry name" value="paralog of FGE (formylglycine-generating enzyme)"/>
    <property type="match status" value="1"/>
</dbReference>
<dbReference type="Proteomes" id="UP000187735">
    <property type="component" value="Chromosome"/>
</dbReference>
<dbReference type="InterPro" id="IPR005532">
    <property type="entry name" value="SUMF_dom"/>
</dbReference>
<dbReference type="Pfam" id="PF00069">
    <property type="entry name" value="Pkinase"/>
    <property type="match status" value="1"/>
</dbReference>
<dbReference type="RefSeq" id="WP_077025387.1">
    <property type="nucleotide sequence ID" value="NZ_CP017641.1"/>
</dbReference>
<dbReference type="InterPro" id="IPR049511">
    <property type="entry name" value="PGH-like_rpt"/>
</dbReference>
<dbReference type="PROSITE" id="PS50011">
    <property type="entry name" value="PROTEIN_KINASE_DOM"/>
    <property type="match status" value="1"/>
</dbReference>
<gene>
    <name evidence="8" type="primary">pknB_15</name>
    <name evidence="8" type="ORF">Fuma_03635</name>
</gene>
<feature type="region of interest" description="Disordered" evidence="6">
    <location>
        <begin position="310"/>
        <end position="350"/>
    </location>
</feature>
<dbReference type="STRING" id="1891926.Fuma_03635"/>
<keyword evidence="3 8" id="KW-0418">Kinase</keyword>
<dbReference type="InterPro" id="IPR016187">
    <property type="entry name" value="CTDL_fold"/>
</dbReference>
<evidence type="ECO:0000313" key="9">
    <source>
        <dbReference type="Proteomes" id="UP000187735"/>
    </source>
</evidence>
<dbReference type="Gene3D" id="3.30.200.20">
    <property type="entry name" value="Phosphorylase Kinase, domain 1"/>
    <property type="match status" value="1"/>
</dbReference>
<accession>A0A1P8WJ01</accession>
<dbReference type="InterPro" id="IPR027417">
    <property type="entry name" value="P-loop_NTPase"/>
</dbReference>
<dbReference type="OrthoDB" id="6111975at2"/>
<dbReference type="GO" id="GO:0004674">
    <property type="term" value="F:protein serine/threonine kinase activity"/>
    <property type="evidence" value="ECO:0007669"/>
    <property type="project" value="UniProtKB-EC"/>
</dbReference>
<dbReference type="PANTHER" id="PTHR43289">
    <property type="entry name" value="MITOGEN-ACTIVATED PROTEIN KINASE KINASE KINASE 20-RELATED"/>
    <property type="match status" value="1"/>
</dbReference>
<evidence type="ECO:0000256" key="1">
    <source>
        <dbReference type="ARBA" id="ARBA00022679"/>
    </source>
</evidence>
<dbReference type="InterPro" id="IPR008271">
    <property type="entry name" value="Ser/Thr_kinase_AS"/>
</dbReference>
<feature type="compositionally biased region" description="Polar residues" evidence="6">
    <location>
        <begin position="315"/>
        <end position="344"/>
    </location>
</feature>
<keyword evidence="4 5" id="KW-0067">ATP-binding</keyword>
<dbReference type="InterPro" id="IPR017441">
    <property type="entry name" value="Protein_kinase_ATP_BS"/>
</dbReference>
<organism evidence="8 9">
    <name type="scientific">Fuerstiella marisgermanici</name>
    <dbReference type="NCBI Taxonomy" id="1891926"/>
    <lineage>
        <taxon>Bacteria</taxon>
        <taxon>Pseudomonadati</taxon>
        <taxon>Planctomycetota</taxon>
        <taxon>Planctomycetia</taxon>
        <taxon>Planctomycetales</taxon>
        <taxon>Planctomycetaceae</taxon>
        <taxon>Fuerstiella</taxon>
    </lineage>
</organism>
<dbReference type="InterPro" id="IPR042095">
    <property type="entry name" value="SUMF_sf"/>
</dbReference>
<dbReference type="CDD" id="cd14014">
    <property type="entry name" value="STKc_PknB_like"/>
    <property type="match status" value="1"/>
</dbReference>